<dbReference type="Proteomes" id="UP001501752">
    <property type="component" value="Unassembled WGS sequence"/>
</dbReference>
<evidence type="ECO:0000256" key="1">
    <source>
        <dbReference type="ARBA" id="ARBA00009865"/>
    </source>
</evidence>
<dbReference type="RefSeq" id="WP_345700429.1">
    <property type="nucleotide sequence ID" value="NZ_BAABIS010000001.1"/>
</dbReference>
<dbReference type="EMBL" id="BAABIS010000001">
    <property type="protein sequence ID" value="GAA4876110.1"/>
    <property type="molecule type" value="Genomic_DNA"/>
</dbReference>
<sequence>MDADRRDDDRRDDGGRDDGGRRQTGASVREGIIRNPVLPGSHPDPSILQVGDDHYVAASTFEWFPGVRLHHSTDPVDWRPLGGAHRRGCWT</sequence>
<dbReference type="Gene3D" id="2.115.10.20">
    <property type="entry name" value="Glycosyl hydrolase domain, family 43"/>
    <property type="match status" value="1"/>
</dbReference>
<dbReference type="PANTHER" id="PTHR42812:SF12">
    <property type="entry name" value="BETA-XYLOSIDASE-RELATED"/>
    <property type="match status" value="1"/>
</dbReference>
<keyword evidence="6" id="KW-1185">Reference proteome</keyword>
<proteinExistence type="inferred from homology"/>
<accession>A0ABP9EGI3</accession>
<feature type="region of interest" description="Disordered" evidence="4">
    <location>
        <begin position="1"/>
        <end position="43"/>
    </location>
</feature>
<reference evidence="6" key="1">
    <citation type="journal article" date="2019" name="Int. J. Syst. Evol. Microbiol.">
        <title>The Global Catalogue of Microorganisms (GCM) 10K type strain sequencing project: providing services to taxonomists for standard genome sequencing and annotation.</title>
        <authorList>
            <consortium name="The Broad Institute Genomics Platform"/>
            <consortium name="The Broad Institute Genome Sequencing Center for Infectious Disease"/>
            <person name="Wu L."/>
            <person name="Ma J."/>
        </authorList>
    </citation>
    <scope>NUCLEOTIDE SEQUENCE [LARGE SCALE GENOMIC DNA]</scope>
    <source>
        <strain evidence="6">JCM 13006</strain>
    </source>
</reference>
<organism evidence="5 6">
    <name type="scientific">Kitasatospora terrestris</name>
    <dbReference type="NCBI Taxonomy" id="258051"/>
    <lineage>
        <taxon>Bacteria</taxon>
        <taxon>Bacillati</taxon>
        <taxon>Actinomycetota</taxon>
        <taxon>Actinomycetes</taxon>
        <taxon>Kitasatosporales</taxon>
        <taxon>Streptomycetaceae</taxon>
        <taxon>Kitasatospora</taxon>
    </lineage>
</organism>
<evidence type="ECO:0000256" key="2">
    <source>
        <dbReference type="ARBA" id="ARBA00022801"/>
    </source>
</evidence>
<comment type="caution">
    <text evidence="5">The sequence shown here is derived from an EMBL/GenBank/DDBJ whole genome shotgun (WGS) entry which is preliminary data.</text>
</comment>
<dbReference type="SUPFAM" id="SSF75005">
    <property type="entry name" value="Arabinanase/levansucrase/invertase"/>
    <property type="match status" value="1"/>
</dbReference>
<comment type="similarity">
    <text evidence="1">Belongs to the glycosyl hydrolase 43 family.</text>
</comment>
<evidence type="ECO:0000313" key="5">
    <source>
        <dbReference type="EMBL" id="GAA4876110.1"/>
    </source>
</evidence>
<protein>
    <submittedName>
        <fullName evidence="5">Uncharacterized protein</fullName>
    </submittedName>
</protein>
<evidence type="ECO:0000256" key="3">
    <source>
        <dbReference type="ARBA" id="ARBA00023295"/>
    </source>
</evidence>
<dbReference type="InterPro" id="IPR051795">
    <property type="entry name" value="Glycosyl_Hydrlase_43"/>
</dbReference>
<keyword evidence="2" id="KW-0378">Hydrolase</keyword>
<keyword evidence="3" id="KW-0326">Glycosidase</keyword>
<evidence type="ECO:0000313" key="6">
    <source>
        <dbReference type="Proteomes" id="UP001501752"/>
    </source>
</evidence>
<dbReference type="InterPro" id="IPR006710">
    <property type="entry name" value="Glyco_hydro_43"/>
</dbReference>
<dbReference type="PANTHER" id="PTHR42812">
    <property type="entry name" value="BETA-XYLOSIDASE"/>
    <property type="match status" value="1"/>
</dbReference>
<gene>
    <name evidence="5" type="ORF">GCM10023235_64580</name>
</gene>
<evidence type="ECO:0000256" key="4">
    <source>
        <dbReference type="SAM" id="MobiDB-lite"/>
    </source>
</evidence>
<name>A0ABP9EGI3_9ACTN</name>
<dbReference type="Pfam" id="PF04616">
    <property type="entry name" value="Glyco_hydro_43"/>
    <property type="match status" value="1"/>
</dbReference>
<feature type="compositionally biased region" description="Basic and acidic residues" evidence="4">
    <location>
        <begin position="1"/>
        <end position="21"/>
    </location>
</feature>
<dbReference type="InterPro" id="IPR023296">
    <property type="entry name" value="Glyco_hydro_beta-prop_sf"/>
</dbReference>